<reference evidence="1" key="1">
    <citation type="submission" date="2019-11" db="EMBL/GenBank/DDBJ databases">
        <title>Genomes of ocular Pseudomonas aeruginosa isolates.</title>
        <authorList>
            <person name="Khan M."/>
            <person name="Rice S.A."/>
            <person name="Willcox M.D.P."/>
            <person name="Stapleton F."/>
        </authorList>
    </citation>
    <scope>NUCLEOTIDE SEQUENCE</scope>
    <source>
        <strain evidence="1">PA206</strain>
    </source>
</reference>
<accession>A0A6A9K1Z4</accession>
<name>A0A6A9K1Z4_PSEAI</name>
<comment type="caution">
    <text evidence="1">The sequence shown here is derived from an EMBL/GenBank/DDBJ whole genome shotgun (WGS) entry which is preliminary data.</text>
</comment>
<organism evidence="1">
    <name type="scientific">Pseudomonas aeruginosa</name>
    <dbReference type="NCBI Taxonomy" id="287"/>
    <lineage>
        <taxon>Bacteria</taxon>
        <taxon>Pseudomonadati</taxon>
        <taxon>Pseudomonadota</taxon>
        <taxon>Gammaproteobacteria</taxon>
        <taxon>Pseudomonadales</taxon>
        <taxon>Pseudomonadaceae</taxon>
        <taxon>Pseudomonas</taxon>
    </lineage>
</organism>
<sequence length="202" mass="22785">MHDRLERLRRETPGQPVILSPFHYVSQYANICLMDLLRARLGLDELAVVSGVPREDYGHQEQALTPGLRILHTYDEGNRNALGLKFLQALRRDGFAVLFADVPPHLMQRYPMETVAVSILGRPARIHHGVFRIGARLDALLLPFHLSFANGCFGYTLFEPIRLARDDAPQRLADCIELACRSAYPDWIIAGHPSQYGFAPSK</sequence>
<dbReference type="EMBL" id="WOAJ01000002">
    <property type="protein sequence ID" value="MUI57213.1"/>
    <property type="molecule type" value="Genomic_DNA"/>
</dbReference>
<evidence type="ECO:0000313" key="1">
    <source>
        <dbReference type="EMBL" id="MUI57213.1"/>
    </source>
</evidence>
<gene>
    <name evidence="1" type="ORF">GNQ20_05315</name>
</gene>
<dbReference type="AlphaFoldDB" id="A0A6A9K1Z4"/>
<protein>
    <submittedName>
        <fullName evidence="1">Uncharacterized protein</fullName>
    </submittedName>
</protein>
<proteinExistence type="predicted"/>